<proteinExistence type="predicted"/>
<dbReference type="EMBL" id="BPQB01000026">
    <property type="protein sequence ID" value="GJE92360.1"/>
    <property type="molecule type" value="Genomic_DNA"/>
</dbReference>
<dbReference type="OrthoDB" id="5424209at2759"/>
<gene>
    <name evidence="1" type="ORF">PsYK624_085140</name>
</gene>
<organism evidence="1 2">
    <name type="scientific">Phanerochaete sordida</name>
    <dbReference type="NCBI Taxonomy" id="48140"/>
    <lineage>
        <taxon>Eukaryota</taxon>
        <taxon>Fungi</taxon>
        <taxon>Dikarya</taxon>
        <taxon>Basidiomycota</taxon>
        <taxon>Agaricomycotina</taxon>
        <taxon>Agaricomycetes</taxon>
        <taxon>Polyporales</taxon>
        <taxon>Phanerochaetaceae</taxon>
        <taxon>Phanerochaete</taxon>
    </lineage>
</organism>
<accession>A0A9P3GCU9</accession>
<keyword evidence="2" id="KW-1185">Reference proteome</keyword>
<protein>
    <recommendedName>
        <fullName evidence="3">Serine protease</fullName>
    </recommendedName>
</protein>
<evidence type="ECO:0008006" key="3">
    <source>
        <dbReference type="Google" id="ProtNLM"/>
    </source>
</evidence>
<dbReference type="Proteomes" id="UP000703269">
    <property type="component" value="Unassembled WGS sequence"/>
</dbReference>
<evidence type="ECO:0000313" key="1">
    <source>
        <dbReference type="EMBL" id="GJE92360.1"/>
    </source>
</evidence>
<dbReference type="AlphaFoldDB" id="A0A9P3GCU9"/>
<sequence>MSVDEYAKKVVELSDEALLQAGFLGDGTSLCATQSVIEAVKTAKAHPKLLSKLTLFMLECKSLALQEGGIRSPPSPALPQPPVAPGTSPAIVVPALVSQFEAKHYWNGISEDPPELLYRSDLDSNPFPHPKPGDRWFQLPVKTAYGVSGTELNKVWHEVAPLIVALFKKRGISYSVLKSARFSTAYEDGKKTMGPVVVWVALHPGRNTAYNARDVSPDVLRILAEHGVKDAVVEWYEGAVEKLLGPPLLRVTNDTNPSYYVRRALTATLGMPIAAREMEDVNVQGSVSFFFHENRDKNGNPSNRVFGVSNKHVLTKATSVDYEFKGVGSPRERIRVCGHRRYKRFLVETRAVVARNVDECLRLAEEVVRLEAKPRSADEDEAADDASALKKKKAQLDEVVDTCVALQAFFTNTDADFHEIARRDIGWVDWAPKIATNVDFYGYTLDIGTFELDPRKFGTNFKGNVVDLGSKFDLHELNEMFWPNDSNPTGLKFPSDRQLRIRGVVSRELLAKPDCYDKNGNATYVVAKDGNTTDLTVGRYAGLEAYLCDELGRESIEVAVYNYSETSGSFSAKGDSGSLIFTGDGRMLAVLHSGMPRGLSNHVTFGTPAWWVVDQLKLRYKHADFNREAF</sequence>
<name>A0A9P3GCU9_9APHY</name>
<reference evidence="1 2" key="1">
    <citation type="submission" date="2021-08" db="EMBL/GenBank/DDBJ databases">
        <title>Draft Genome Sequence of Phanerochaete sordida strain YK-624.</title>
        <authorList>
            <person name="Mori T."/>
            <person name="Dohra H."/>
            <person name="Suzuki T."/>
            <person name="Kawagishi H."/>
            <person name="Hirai H."/>
        </authorList>
    </citation>
    <scope>NUCLEOTIDE SEQUENCE [LARGE SCALE GENOMIC DNA]</scope>
    <source>
        <strain evidence="1 2">YK-624</strain>
    </source>
</reference>
<comment type="caution">
    <text evidence="1">The sequence shown here is derived from an EMBL/GenBank/DDBJ whole genome shotgun (WGS) entry which is preliminary data.</text>
</comment>
<evidence type="ECO:0000313" key="2">
    <source>
        <dbReference type="Proteomes" id="UP000703269"/>
    </source>
</evidence>